<comment type="caution">
    <text evidence="2">The sequence shown here is derived from an EMBL/GenBank/DDBJ whole genome shotgun (WGS) entry which is preliminary data.</text>
</comment>
<protein>
    <submittedName>
        <fullName evidence="2">Root phototropism protein 2</fullName>
    </submittedName>
</protein>
<dbReference type="PROSITE" id="PS51649">
    <property type="entry name" value="NPH3"/>
    <property type="match status" value="1"/>
</dbReference>
<sequence>MITCPNVLRVAASHNCACRGHLVRVAGEMLTHLGPEDLCVISPTVLHDIVTDVDQAQQKQESGGVSSSAGLHGERACKLVDTYMEQMVAKGALTSETFKMLSSATKNYPRPSYDSLFEVLLSVIKLGEII</sequence>
<dbReference type="EMBL" id="BMAT01006462">
    <property type="protein sequence ID" value="GFS13215.1"/>
    <property type="molecule type" value="Genomic_DNA"/>
</dbReference>
<gene>
    <name evidence="2" type="ORF">ElyMa_003131700</name>
</gene>
<keyword evidence="3" id="KW-1185">Reference proteome</keyword>
<proteinExistence type="predicted"/>
<name>A0AAV4ISW7_9GAST</name>
<evidence type="ECO:0000313" key="3">
    <source>
        <dbReference type="Proteomes" id="UP000762676"/>
    </source>
</evidence>
<dbReference type="AlphaFoldDB" id="A0AAV4ISW7"/>
<organism evidence="2 3">
    <name type="scientific">Elysia marginata</name>
    <dbReference type="NCBI Taxonomy" id="1093978"/>
    <lineage>
        <taxon>Eukaryota</taxon>
        <taxon>Metazoa</taxon>
        <taxon>Spiralia</taxon>
        <taxon>Lophotrochozoa</taxon>
        <taxon>Mollusca</taxon>
        <taxon>Gastropoda</taxon>
        <taxon>Heterobranchia</taxon>
        <taxon>Euthyneura</taxon>
        <taxon>Panpulmonata</taxon>
        <taxon>Sacoglossa</taxon>
        <taxon>Placobranchoidea</taxon>
        <taxon>Plakobranchidae</taxon>
        <taxon>Elysia</taxon>
    </lineage>
</organism>
<reference evidence="2 3" key="1">
    <citation type="journal article" date="2021" name="Elife">
        <title>Chloroplast acquisition without the gene transfer in kleptoplastic sea slugs, Plakobranchus ocellatus.</title>
        <authorList>
            <person name="Maeda T."/>
            <person name="Takahashi S."/>
            <person name="Yoshida T."/>
            <person name="Shimamura S."/>
            <person name="Takaki Y."/>
            <person name="Nagai Y."/>
            <person name="Toyoda A."/>
            <person name="Suzuki Y."/>
            <person name="Arimoto A."/>
            <person name="Ishii H."/>
            <person name="Satoh N."/>
            <person name="Nishiyama T."/>
            <person name="Hasebe M."/>
            <person name="Maruyama T."/>
            <person name="Minagawa J."/>
            <person name="Obokata J."/>
            <person name="Shigenobu S."/>
        </authorList>
    </citation>
    <scope>NUCLEOTIDE SEQUENCE [LARGE SCALE GENOMIC DNA]</scope>
</reference>
<feature type="domain" description="NPH3" evidence="1">
    <location>
        <begin position="1"/>
        <end position="130"/>
    </location>
</feature>
<evidence type="ECO:0000259" key="1">
    <source>
        <dbReference type="PROSITE" id="PS51649"/>
    </source>
</evidence>
<accession>A0AAV4ISW7</accession>
<evidence type="ECO:0000313" key="2">
    <source>
        <dbReference type="EMBL" id="GFS13215.1"/>
    </source>
</evidence>
<dbReference type="Proteomes" id="UP000762676">
    <property type="component" value="Unassembled WGS sequence"/>
</dbReference>
<dbReference type="InterPro" id="IPR027356">
    <property type="entry name" value="NPH3_dom"/>
</dbReference>